<evidence type="ECO:0000313" key="2">
    <source>
        <dbReference type="Proteomes" id="UP000887565"/>
    </source>
</evidence>
<keyword evidence="1" id="KW-0812">Transmembrane</keyword>
<sequence length="118" mass="13596">MFRFISEGARTLDTGNTPSYASLRAVCFIFNLPLSIYLLNVIERYRMIKIAHTIKRSKTERRCLSVDIESAYGKSKSKQQNVAVDIFAQQKKDLAKISQKILTPNAKRRKSPCEKRKQ</sequence>
<proteinExistence type="predicted"/>
<evidence type="ECO:0000256" key="1">
    <source>
        <dbReference type="SAM" id="Phobius"/>
    </source>
</evidence>
<organism evidence="2 3">
    <name type="scientific">Romanomermis culicivorax</name>
    <name type="common">Nematode worm</name>
    <dbReference type="NCBI Taxonomy" id="13658"/>
    <lineage>
        <taxon>Eukaryota</taxon>
        <taxon>Metazoa</taxon>
        <taxon>Ecdysozoa</taxon>
        <taxon>Nematoda</taxon>
        <taxon>Enoplea</taxon>
        <taxon>Dorylaimia</taxon>
        <taxon>Mermithida</taxon>
        <taxon>Mermithoidea</taxon>
        <taxon>Mermithidae</taxon>
        <taxon>Romanomermis</taxon>
    </lineage>
</organism>
<dbReference type="Proteomes" id="UP000887565">
    <property type="component" value="Unplaced"/>
</dbReference>
<keyword evidence="1" id="KW-0472">Membrane</keyword>
<keyword evidence="2" id="KW-1185">Reference proteome</keyword>
<reference evidence="3" key="1">
    <citation type="submission" date="2022-11" db="UniProtKB">
        <authorList>
            <consortium name="WormBaseParasite"/>
        </authorList>
    </citation>
    <scope>IDENTIFICATION</scope>
</reference>
<dbReference type="WBParaSite" id="nRc.2.0.1.t13374-RA">
    <property type="protein sequence ID" value="nRc.2.0.1.t13374-RA"/>
    <property type="gene ID" value="nRc.2.0.1.g13374"/>
</dbReference>
<dbReference type="AlphaFoldDB" id="A0A915IHU1"/>
<evidence type="ECO:0000313" key="3">
    <source>
        <dbReference type="WBParaSite" id="nRc.2.0.1.t13374-RA"/>
    </source>
</evidence>
<feature type="transmembrane region" description="Helical" evidence="1">
    <location>
        <begin position="20"/>
        <end position="39"/>
    </location>
</feature>
<protein>
    <submittedName>
        <fullName evidence="3">Uncharacterized protein</fullName>
    </submittedName>
</protein>
<accession>A0A915IHU1</accession>
<name>A0A915IHU1_ROMCU</name>
<keyword evidence="1" id="KW-1133">Transmembrane helix</keyword>